<dbReference type="AlphaFoldDB" id="A0A9W8PYY1"/>
<dbReference type="InterPro" id="IPR006094">
    <property type="entry name" value="Oxid_FAD_bind_N"/>
</dbReference>
<evidence type="ECO:0000313" key="8">
    <source>
        <dbReference type="Proteomes" id="UP001152130"/>
    </source>
</evidence>
<proteinExistence type="inferred from homology"/>
<dbReference type="GO" id="GO:0071949">
    <property type="term" value="F:FAD binding"/>
    <property type="evidence" value="ECO:0007669"/>
    <property type="project" value="InterPro"/>
</dbReference>
<dbReference type="EMBL" id="JAPDHF010000002">
    <property type="protein sequence ID" value="KAJ4022766.1"/>
    <property type="molecule type" value="Genomic_DNA"/>
</dbReference>
<name>A0A9W8PYY1_9HYPO</name>
<dbReference type="Proteomes" id="UP001152130">
    <property type="component" value="Unassembled WGS sequence"/>
</dbReference>
<evidence type="ECO:0000256" key="4">
    <source>
        <dbReference type="ARBA" id="ARBA00022827"/>
    </source>
</evidence>
<protein>
    <recommendedName>
        <fullName evidence="6">FAD-binding PCMH-type domain-containing protein</fullName>
    </recommendedName>
</protein>
<evidence type="ECO:0000256" key="3">
    <source>
        <dbReference type="ARBA" id="ARBA00022630"/>
    </source>
</evidence>
<dbReference type="OrthoDB" id="415825at2759"/>
<dbReference type="InterPro" id="IPR006093">
    <property type="entry name" value="Oxy_OxRdtase_FAD_BS"/>
</dbReference>
<dbReference type="Gene3D" id="3.30.465.10">
    <property type="match status" value="1"/>
</dbReference>
<dbReference type="Pfam" id="PF01565">
    <property type="entry name" value="FAD_binding_4"/>
    <property type="match status" value="1"/>
</dbReference>
<sequence>MASVNNFIGMQYSRDSSQYAKQDYNFFNQQYATTSHGIDHNMNPAHILKPKDDDDVKSAIEWATKNKVAIAIKSGGHQYSGASSCGDRNVQLDLSDTYKDMKIVEDPAINVPDDRVLVFAGVSNQLQDFNAYLTNHGLFLPTGQCAYVCLGGHGQTGGYGQLGRSFGLLGDHITEIRMIDHAGKVLHINQNNHTELFYAIRGGSPGNFGVITHYTIMAFKAESYMGIENTIKTPKGPKQFKGPHGVKAFWLYNEKTLTALLKAVADMSDKGTAPRGFDLCVNVLSQDFDITKLFPSFKNDEVWRGLQDLVKDFFPANIRALLEGKLPPTIVLYAQWCPVEGQQKYDESVDAWFQQFRALDSLELGCVHFDEFNTDMAKMTGHWLFPQRREFPRPYVKRTYATNSKTLGKDGWVAGLVQRLKLICDPYEKLDDANKKPVNNPLYDNCKLSAQIQCFGGENSLFYKNRDNGAAYSWRDSTVLQTVDCWYLAEDKENPKLSQDSKDLANKWQSENDAAMIGKSSYFSKTDRRVLWGSWGDWDMGKPEVWKTYYEDEGKYQRLGKARLTADPNGTFTANPFAVARQN</sequence>
<keyword evidence="4" id="KW-0274">FAD</keyword>
<reference evidence="7" key="1">
    <citation type="submission" date="2022-10" db="EMBL/GenBank/DDBJ databases">
        <title>Fusarium specimens isolated from Avocado Roots.</title>
        <authorList>
            <person name="Stajich J."/>
            <person name="Roper C."/>
            <person name="Heimlech-Rivalta G."/>
        </authorList>
    </citation>
    <scope>NUCLEOTIDE SEQUENCE</scope>
    <source>
        <strain evidence="7">CF00143</strain>
    </source>
</reference>
<evidence type="ECO:0000256" key="2">
    <source>
        <dbReference type="ARBA" id="ARBA00005466"/>
    </source>
</evidence>
<comment type="similarity">
    <text evidence="2">Belongs to the oxygen-dependent FAD-linked oxidoreductase family.</text>
</comment>
<keyword evidence="8" id="KW-1185">Reference proteome</keyword>
<dbReference type="PANTHER" id="PTHR42973:SF39">
    <property type="entry name" value="FAD-BINDING PCMH-TYPE DOMAIN-CONTAINING PROTEIN"/>
    <property type="match status" value="1"/>
</dbReference>
<dbReference type="PANTHER" id="PTHR42973">
    <property type="entry name" value="BINDING OXIDOREDUCTASE, PUTATIVE (AFU_ORTHOLOGUE AFUA_1G17690)-RELATED"/>
    <property type="match status" value="1"/>
</dbReference>
<dbReference type="PROSITE" id="PS00862">
    <property type="entry name" value="OX2_COVAL_FAD"/>
    <property type="match status" value="1"/>
</dbReference>
<evidence type="ECO:0000256" key="5">
    <source>
        <dbReference type="ARBA" id="ARBA00023002"/>
    </source>
</evidence>
<dbReference type="InterPro" id="IPR016166">
    <property type="entry name" value="FAD-bd_PCMH"/>
</dbReference>
<dbReference type="InterPro" id="IPR016169">
    <property type="entry name" value="FAD-bd_PCMH_sub2"/>
</dbReference>
<dbReference type="GO" id="GO:0016491">
    <property type="term" value="F:oxidoreductase activity"/>
    <property type="evidence" value="ECO:0007669"/>
    <property type="project" value="UniProtKB-KW"/>
</dbReference>
<dbReference type="InterPro" id="IPR036318">
    <property type="entry name" value="FAD-bd_PCMH-like_sf"/>
</dbReference>
<dbReference type="SUPFAM" id="SSF56176">
    <property type="entry name" value="FAD-binding/transporter-associated domain-like"/>
    <property type="match status" value="1"/>
</dbReference>
<feature type="domain" description="FAD-binding PCMH-type" evidence="6">
    <location>
        <begin position="40"/>
        <end position="221"/>
    </location>
</feature>
<keyword evidence="3" id="KW-0285">Flavoprotein</keyword>
<evidence type="ECO:0000259" key="6">
    <source>
        <dbReference type="PROSITE" id="PS51387"/>
    </source>
</evidence>
<organism evidence="7 8">
    <name type="scientific">Fusarium irregulare</name>
    <dbReference type="NCBI Taxonomy" id="2494466"/>
    <lineage>
        <taxon>Eukaryota</taxon>
        <taxon>Fungi</taxon>
        <taxon>Dikarya</taxon>
        <taxon>Ascomycota</taxon>
        <taxon>Pezizomycotina</taxon>
        <taxon>Sordariomycetes</taxon>
        <taxon>Hypocreomycetidae</taxon>
        <taxon>Hypocreales</taxon>
        <taxon>Nectriaceae</taxon>
        <taxon>Fusarium</taxon>
        <taxon>Fusarium incarnatum-equiseti species complex</taxon>
    </lineage>
</organism>
<dbReference type="PROSITE" id="PS51387">
    <property type="entry name" value="FAD_PCMH"/>
    <property type="match status" value="1"/>
</dbReference>
<evidence type="ECO:0000313" key="7">
    <source>
        <dbReference type="EMBL" id="KAJ4022766.1"/>
    </source>
</evidence>
<dbReference type="InterPro" id="IPR050416">
    <property type="entry name" value="FAD-linked_Oxidoreductase"/>
</dbReference>
<accession>A0A9W8PYY1</accession>
<comment type="cofactor">
    <cofactor evidence="1">
        <name>FAD</name>
        <dbReference type="ChEBI" id="CHEBI:57692"/>
    </cofactor>
</comment>
<evidence type="ECO:0000256" key="1">
    <source>
        <dbReference type="ARBA" id="ARBA00001974"/>
    </source>
</evidence>
<gene>
    <name evidence="7" type="ORF">NW766_001813</name>
</gene>
<keyword evidence="5" id="KW-0560">Oxidoreductase</keyword>
<comment type="caution">
    <text evidence="7">The sequence shown here is derived from an EMBL/GenBank/DDBJ whole genome shotgun (WGS) entry which is preliminary data.</text>
</comment>